<dbReference type="InterPro" id="IPR030679">
    <property type="entry name" value="ABC_ATPase_HisP-typ"/>
</dbReference>
<evidence type="ECO:0000256" key="7">
    <source>
        <dbReference type="ARBA" id="ARBA00022970"/>
    </source>
</evidence>
<dbReference type="PANTHER" id="PTHR43166:SF9">
    <property type="entry name" value="GLUTAMATE_ASPARTATE IMPORT ATP-BINDING PROTEIN GLTL"/>
    <property type="match status" value="1"/>
</dbReference>
<dbReference type="Pfam" id="PF00005">
    <property type="entry name" value="ABC_tran"/>
    <property type="match status" value="1"/>
</dbReference>
<keyword evidence="11" id="KW-1185">Reference proteome</keyword>
<dbReference type="InterPro" id="IPR017871">
    <property type="entry name" value="ABC_transporter-like_CS"/>
</dbReference>
<dbReference type="CDD" id="cd03262">
    <property type="entry name" value="ABC_HisP_GlnQ"/>
    <property type="match status" value="1"/>
</dbReference>
<dbReference type="InterPro" id="IPR027417">
    <property type="entry name" value="P-loop_NTPase"/>
</dbReference>
<evidence type="ECO:0000256" key="4">
    <source>
        <dbReference type="ARBA" id="ARBA00022475"/>
    </source>
</evidence>
<dbReference type="EMBL" id="JBBWSC010000008">
    <property type="protein sequence ID" value="MEL0538579.1"/>
    <property type="molecule type" value="Genomic_DNA"/>
</dbReference>
<reference evidence="10 11" key="1">
    <citation type="submission" date="2024-04" db="EMBL/GenBank/DDBJ databases">
        <title>Staphylococcus debuckii a clinical isolate.</title>
        <authorList>
            <person name="Magnan C."/>
            <person name="Plumet L."/>
            <person name="Morsli M."/>
            <person name="Molle V."/>
            <person name="Lavigne J.-P."/>
        </authorList>
    </citation>
    <scope>NUCLEOTIDE SEQUENCE [LARGE SCALE GENOMIC DNA]</scope>
    <source>
        <strain evidence="10 11">NSD001</strain>
    </source>
</reference>
<evidence type="ECO:0000256" key="8">
    <source>
        <dbReference type="ARBA" id="ARBA00023136"/>
    </source>
</evidence>
<dbReference type="PIRSF" id="PIRSF039085">
    <property type="entry name" value="ABC_ATPase_HisP"/>
    <property type="match status" value="1"/>
</dbReference>
<dbReference type="RefSeq" id="WP_341611996.1">
    <property type="nucleotide sequence ID" value="NZ_JBBWSC010000008.1"/>
</dbReference>
<evidence type="ECO:0000256" key="6">
    <source>
        <dbReference type="ARBA" id="ARBA00022840"/>
    </source>
</evidence>
<evidence type="ECO:0000256" key="5">
    <source>
        <dbReference type="ARBA" id="ARBA00022741"/>
    </source>
</evidence>
<keyword evidence="3" id="KW-0813">Transport</keyword>
<dbReference type="SMART" id="SM00382">
    <property type="entry name" value="AAA"/>
    <property type="match status" value="1"/>
</dbReference>
<comment type="similarity">
    <text evidence="2">Belongs to the ABC transporter superfamily.</text>
</comment>
<evidence type="ECO:0000256" key="2">
    <source>
        <dbReference type="ARBA" id="ARBA00005417"/>
    </source>
</evidence>
<evidence type="ECO:0000256" key="3">
    <source>
        <dbReference type="ARBA" id="ARBA00022448"/>
    </source>
</evidence>
<dbReference type="Gene3D" id="3.40.50.300">
    <property type="entry name" value="P-loop containing nucleotide triphosphate hydrolases"/>
    <property type="match status" value="1"/>
</dbReference>
<evidence type="ECO:0000259" key="9">
    <source>
        <dbReference type="PROSITE" id="PS50893"/>
    </source>
</evidence>
<sequence>MINIKKLRKSYGTNEVLKGIDLEIDNGEVVAIIGPSGGGKSTLLRCINLLEQPDDGEIIFEGNNILNKDVKLNDLRQKMGMVFQNFNLFPHKTVIENVMLAPHLLKKDSAANLKKEALELLKKVGLEDKGESYPSQLSGGQKQRVAIARALAMHPEVLLFDEPTSALDPEVVGDVLQVMKELAKEGMTMVVVTHEMGFAHDVSNKVVFMADGVVAESGSPSEIFEHPIHDRTKQFLQRVLN</sequence>
<dbReference type="PROSITE" id="PS50893">
    <property type="entry name" value="ABC_TRANSPORTER_2"/>
    <property type="match status" value="1"/>
</dbReference>
<comment type="subcellular location">
    <subcellularLocation>
        <location evidence="1">Cell membrane</location>
        <topology evidence="1">Peripheral membrane protein</topology>
    </subcellularLocation>
</comment>
<dbReference type="GO" id="GO:0005524">
    <property type="term" value="F:ATP binding"/>
    <property type="evidence" value="ECO:0007669"/>
    <property type="project" value="UniProtKB-KW"/>
</dbReference>
<keyword evidence="4" id="KW-1003">Cell membrane</keyword>
<keyword evidence="7" id="KW-0029">Amino-acid transport</keyword>
<gene>
    <name evidence="10" type="ORF">AADA34_07620</name>
</gene>
<dbReference type="SUPFAM" id="SSF52540">
    <property type="entry name" value="P-loop containing nucleoside triphosphate hydrolases"/>
    <property type="match status" value="1"/>
</dbReference>
<protein>
    <submittedName>
        <fullName evidence="10">Amino acid ABC transporter ATP-binding protein</fullName>
    </submittedName>
</protein>
<keyword evidence="8" id="KW-0472">Membrane</keyword>
<organism evidence="10 11">
    <name type="scientific">Staphylococcus debuckii</name>
    <dbReference type="NCBI Taxonomy" id="2044912"/>
    <lineage>
        <taxon>Bacteria</taxon>
        <taxon>Bacillati</taxon>
        <taxon>Bacillota</taxon>
        <taxon>Bacilli</taxon>
        <taxon>Bacillales</taxon>
        <taxon>Staphylococcaceae</taxon>
        <taxon>Staphylococcus</taxon>
    </lineage>
</organism>
<dbReference type="PANTHER" id="PTHR43166">
    <property type="entry name" value="AMINO ACID IMPORT ATP-BINDING PROTEIN"/>
    <property type="match status" value="1"/>
</dbReference>
<accession>A0ABU9EYR1</accession>
<comment type="caution">
    <text evidence="10">The sequence shown here is derived from an EMBL/GenBank/DDBJ whole genome shotgun (WGS) entry which is preliminary data.</text>
</comment>
<feature type="domain" description="ABC transporter" evidence="9">
    <location>
        <begin position="2"/>
        <end position="236"/>
    </location>
</feature>
<evidence type="ECO:0000313" key="11">
    <source>
        <dbReference type="Proteomes" id="UP001380601"/>
    </source>
</evidence>
<proteinExistence type="inferred from homology"/>
<dbReference type="PROSITE" id="PS00211">
    <property type="entry name" value="ABC_TRANSPORTER_1"/>
    <property type="match status" value="1"/>
</dbReference>
<dbReference type="InterPro" id="IPR003439">
    <property type="entry name" value="ABC_transporter-like_ATP-bd"/>
</dbReference>
<keyword evidence="6 10" id="KW-0067">ATP-binding</keyword>
<evidence type="ECO:0000313" key="10">
    <source>
        <dbReference type="EMBL" id="MEL0538579.1"/>
    </source>
</evidence>
<evidence type="ECO:0000256" key="1">
    <source>
        <dbReference type="ARBA" id="ARBA00004202"/>
    </source>
</evidence>
<dbReference type="Proteomes" id="UP001380601">
    <property type="component" value="Unassembled WGS sequence"/>
</dbReference>
<dbReference type="InterPro" id="IPR003593">
    <property type="entry name" value="AAA+_ATPase"/>
</dbReference>
<keyword evidence="5" id="KW-0547">Nucleotide-binding</keyword>
<dbReference type="InterPro" id="IPR050086">
    <property type="entry name" value="MetN_ABC_transporter-like"/>
</dbReference>
<name>A0ABU9EYR1_9STAP</name>